<evidence type="ECO:0000256" key="10">
    <source>
        <dbReference type="SAM" id="Phobius"/>
    </source>
</evidence>
<feature type="transmembrane region" description="Helical" evidence="10">
    <location>
        <begin position="512"/>
        <end position="531"/>
    </location>
</feature>
<protein>
    <recommendedName>
        <fullName evidence="8">Transporter</fullName>
    </recommendedName>
</protein>
<dbReference type="CDD" id="cd11496">
    <property type="entry name" value="SLC6sbd-TauT-like"/>
    <property type="match status" value="1"/>
</dbReference>
<feature type="disulfide bond" evidence="7">
    <location>
        <begin position="179"/>
        <end position="188"/>
    </location>
</feature>
<dbReference type="PROSITE" id="PS00610">
    <property type="entry name" value="NA_NEUROTRAN_SYMP_1"/>
    <property type="match status" value="1"/>
</dbReference>
<dbReference type="GO" id="GO:0046872">
    <property type="term" value="F:metal ion binding"/>
    <property type="evidence" value="ECO:0007669"/>
    <property type="project" value="UniProtKB-KW"/>
</dbReference>
<dbReference type="AlphaFoldDB" id="A0A2G8K102"/>
<feature type="transmembrane region" description="Helical" evidence="10">
    <location>
        <begin position="253"/>
        <end position="273"/>
    </location>
</feature>
<dbReference type="SUPFAM" id="SSF161070">
    <property type="entry name" value="SNF-like"/>
    <property type="match status" value="1"/>
</dbReference>
<dbReference type="PROSITE" id="PS50267">
    <property type="entry name" value="NA_NEUROTRAN_SYMP_3"/>
    <property type="match status" value="1"/>
</dbReference>
<feature type="transmembrane region" description="Helical" evidence="10">
    <location>
        <begin position="335"/>
        <end position="360"/>
    </location>
</feature>
<evidence type="ECO:0000256" key="7">
    <source>
        <dbReference type="PIRSR" id="PIRSR600175-2"/>
    </source>
</evidence>
<evidence type="ECO:0000256" key="8">
    <source>
        <dbReference type="RuleBase" id="RU003732"/>
    </source>
</evidence>
<evidence type="ECO:0000313" key="12">
    <source>
        <dbReference type="Proteomes" id="UP000230750"/>
    </source>
</evidence>
<dbReference type="Proteomes" id="UP000230750">
    <property type="component" value="Unassembled WGS sequence"/>
</dbReference>
<dbReference type="PANTHER" id="PTHR11616">
    <property type="entry name" value="SODIUM/CHLORIDE DEPENDENT TRANSPORTER"/>
    <property type="match status" value="1"/>
</dbReference>
<keyword evidence="8" id="KW-0769">Symport</keyword>
<name>A0A2G8K102_STIJA</name>
<dbReference type="GO" id="GO:0006865">
    <property type="term" value="P:amino acid transport"/>
    <property type="evidence" value="ECO:0007669"/>
    <property type="project" value="TreeGrafter"/>
</dbReference>
<dbReference type="OrthoDB" id="6581954at2759"/>
<feature type="binding site" evidence="6">
    <location>
        <position position="74"/>
    </location>
    <ligand>
        <name>Na(+)</name>
        <dbReference type="ChEBI" id="CHEBI:29101"/>
        <label>1</label>
    </ligand>
</feature>
<gene>
    <name evidence="11" type="ORF">BSL78_21469</name>
</gene>
<feature type="binding site" evidence="6">
    <location>
        <position position="309"/>
    </location>
    <ligand>
        <name>Na(+)</name>
        <dbReference type="ChEBI" id="CHEBI:29101"/>
        <label>1</label>
    </ligand>
</feature>
<keyword evidence="2 8" id="KW-0813">Transport</keyword>
<feature type="transmembrane region" description="Helical" evidence="10">
    <location>
        <begin position="302"/>
        <end position="323"/>
    </location>
</feature>
<evidence type="ECO:0000256" key="4">
    <source>
        <dbReference type="ARBA" id="ARBA00022989"/>
    </source>
</evidence>
<dbReference type="GO" id="GO:0005886">
    <property type="term" value="C:plasma membrane"/>
    <property type="evidence" value="ECO:0007669"/>
    <property type="project" value="TreeGrafter"/>
</dbReference>
<dbReference type="STRING" id="307972.A0A2G8K102"/>
<feature type="binding site" evidence="6">
    <location>
        <position position="76"/>
    </location>
    <ligand>
        <name>Na(+)</name>
        <dbReference type="ChEBI" id="CHEBI:29101"/>
        <label>1</label>
    </ligand>
</feature>
<dbReference type="PANTHER" id="PTHR11616:SF265">
    <property type="entry name" value="TRANSPORTER"/>
    <property type="match status" value="1"/>
</dbReference>
<feature type="transmembrane region" description="Helical" evidence="10">
    <location>
        <begin position="380"/>
        <end position="406"/>
    </location>
</feature>
<evidence type="ECO:0000256" key="6">
    <source>
        <dbReference type="PIRSR" id="PIRSR600175-1"/>
    </source>
</evidence>
<feature type="binding site" evidence="6">
    <location>
        <position position="341"/>
    </location>
    <ligand>
        <name>Na(+)</name>
        <dbReference type="ChEBI" id="CHEBI:29101"/>
        <label>1</label>
    </ligand>
</feature>
<keyword evidence="4 10" id="KW-1133">Transmembrane helix</keyword>
<reference evidence="11 12" key="1">
    <citation type="journal article" date="2017" name="PLoS Biol.">
        <title>The sea cucumber genome provides insights into morphological evolution and visceral regeneration.</title>
        <authorList>
            <person name="Zhang X."/>
            <person name="Sun L."/>
            <person name="Yuan J."/>
            <person name="Sun Y."/>
            <person name="Gao Y."/>
            <person name="Zhang L."/>
            <person name="Li S."/>
            <person name="Dai H."/>
            <person name="Hamel J.F."/>
            <person name="Liu C."/>
            <person name="Yu Y."/>
            <person name="Liu S."/>
            <person name="Lin W."/>
            <person name="Guo K."/>
            <person name="Jin S."/>
            <person name="Xu P."/>
            <person name="Storey K.B."/>
            <person name="Huan P."/>
            <person name="Zhang T."/>
            <person name="Zhou Y."/>
            <person name="Zhang J."/>
            <person name="Lin C."/>
            <person name="Li X."/>
            <person name="Xing L."/>
            <person name="Huo D."/>
            <person name="Sun M."/>
            <person name="Wang L."/>
            <person name="Mercier A."/>
            <person name="Li F."/>
            <person name="Yang H."/>
            <person name="Xiang J."/>
        </authorList>
    </citation>
    <scope>NUCLEOTIDE SEQUENCE [LARGE SCALE GENOMIC DNA]</scope>
    <source>
        <strain evidence="11">Shaxun</strain>
        <tissue evidence="11">Muscle</tissue>
    </source>
</reference>
<evidence type="ECO:0000256" key="1">
    <source>
        <dbReference type="ARBA" id="ARBA00004141"/>
    </source>
</evidence>
<accession>A0A2G8K102</accession>
<dbReference type="InterPro" id="IPR037272">
    <property type="entry name" value="SNS_sf"/>
</dbReference>
<feature type="transmembrane region" description="Helical" evidence="10">
    <location>
        <begin position="68"/>
        <end position="86"/>
    </location>
</feature>
<proteinExistence type="inferred from homology"/>
<dbReference type="GO" id="GO:0035725">
    <property type="term" value="P:sodium ion transmembrane transport"/>
    <property type="evidence" value="ECO:0007669"/>
    <property type="project" value="TreeGrafter"/>
</dbReference>
<evidence type="ECO:0000256" key="2">
    <source>
        <dbReference type="ARBA" id="ARBA00022448"/>
    </source>
</evidence>
<comment type="caution">
    <text evidence="11">The sequence shown here is derived from an EMBL/GenBank/DDBJ whole genome shotgun (WGS) entry which is preliminary data.</text>
</comment>
<feature type="region of interest" description="Disordered" evidence="9">
    <location>
        <begin position="1"/>
        <end position="54"/>
    </location>
</feature>
<keyword evidence="6" id="KW-0915">Sodium</keyword>
<organism evidence="11 12">
    <name type="scientific">Stichopus japonicus</name>
    <name type="common">Sea cucumber</name>
    <dbReference type="NCBI Taxonomy" id="307972"/>
    <lineage>
        <taxon>Eukaryota</taxon>
        <taxon>Metazoa</taxon>
        <taxon>Echinodermata</taxon>
        <taxon>Eleutherozoa</taxon>
        <taxon>Echinozoa</taxon>
        <taxon>Holothuroidea</taxon>
        <taxon>Aspidochirotacea</taxon>
        <taxon>Aspidochirotida</taxon>
        <taxon>Stichopodidae</taxon>
        <taxon>Apostichopus</taxon>
    </lineage>
</organism>
<feature type="binding site" evidence="6">
    <location>
        <position position="81"/>
    </location>
    <ligand>
        <name>Na(+)</name>
        <dbReference type="ChEBI" id="CHEBI:29101"/>
        <label>1</label>
    </ligand>
</feature>
<feature type="binding site" evidence="6">
    <location>
        <position position="410"/>
    </location>
    <ligand>
        <name>Na(+)</name>
        <dbReference type="ChEBI" id="CHEBI:29101"/>
        <label>1</label>
    </ligand>
</feature>
<evidence type="ECO:0000313" key="11">
    <source>
        <dbReference type="EMBL" id="PIK41687.1"/>
    </source>
</evidence>
<feature type="transmembrane region" description="Helical" evidence="10">
    <location>
        <begin position="551"/>
        <end position="573"/>
    </location>
</feature>
<dbReference type="Pfam" id="PF00209">
    <property type="entry name" value="SNF"/>
    <property type="match status" value="1"/>
</dbReference>
<dbReference type="PROSITE" id="PS00754">
    <property type="entry name" value="NA_NEUROTRAN_SYMP_2"/>
    <property type="match status" value="1"/>
</dbReference>
<keyword evidence="3 8" id="KW-0812">Transmembrane</keyword>
<evidence type="ECO:0000256" key="3">
    <source>
        <dbReference type="ARBA" id="ARBA00022692"/>
    </source>
</evidence>
<dbReference type="NCBIfam" id="NF037979">
    <property type="entry name" value="Na_transp"/>
    <property type="match status" value="1"/>
</dbReference>
<feature type="transmembrane region" description="Helical" evidence="10">
    <location>
        <begin position="436"/>
        <end position="461"/>
    </location>
</feature>
<dbReference type="GO" id="GO:0015293">
    <property type="term" value="F:symporter activity"/>
    <property type="evidence" value="ECO:0007669"/>
    <property type="project" value="UniProtKB-KW"/>
</dbReference>
<feature type="transmembrane region" description="Helical" evidence="10">
    <location>
        <begin position="140"/>
        <end position="167"/>
    </location>
</feature>
<feature type="transmembrane region" description="Helical" evidence="10">
    <location>
        <begin position="98"/>
        <end position="119"/>
    </location>
</feature>
<keyword evidence="5 10" id="KW-0472">Membrane</keyword>
<comment type="subcellular location">
    <subcellularLocation>
        <location evidence="1">Membrane</location>
        <topology evidence="1">Multi-pass membrane protein</topology>
    </subcellularLocation>
</comment>
<dbReference type="InterPro" id="IPR000175">
    <property type="entry name" value="Na/ntran_symport"/>
</dbReference>
<sequence length="629" mass="71239">MSEEKSNTSEKVPLRDVNGRDGNYNPLEENAPENGDKRLNHTNPPSEQAQAEVEAAAERDNWSGRIDFIIACMGYAIGIGNIWRFPYLCYKNGGGAFLVPYVLTLVCAGIPSFFMETSIGQMLSLGGLGIWKICPLFKGVGYAAVVMSFWLNTWYIVVVAWALLYLFKSFTTELPWVHCDHEWNSDRCSSNYTLNDNTSLSPSEDFWKSFVLEETRGIDEPGSIRWPLVFTLLLAWVVCYFCIWKGIKWTGKVVYFTALYPYVMLFILLIRGITLDGAWDGIVYYIKPNFTRLGDSQVWLDAVTQIFFSYGVGLGSLVALGSYNKFDNNVHRDSLIVTCINSGTSFFAGFVIFSTLGHLAKVQHQDIKHVAASGPGLAFVAYPAAIAQLPISPLWSCFFFSMFFFVGLDSQFCCMEGFITACTDEWPRYLRKHKEIFIAITCLISYLIGLSMVTQGGVYVFELFNAYSASGTSLLFLMFFQTIGIAWCYGVNRFYDNLETMLGFRPYLWWKLSWVVFTPIICVGVFFFSLIQHKPLTYEGYKYPTWGYVIGWMLGLSSMICVPIYMVYILLVTEGSIMERFQKVTTPRWTQTDINRGIGVAEARHQYPYQSYPPPSYANAIGGTKPTDV</sequence>
<comment type="similarity">
    <text evidence="8">Belongs to the sodium:neurotransmitter symporter (SNF) (TC 2.A.22) family.</text>
</comment>
<feature type="transmembrane region" description="Helical" evidence="10">
    <location>
        <begin position="473"/>
        <end position="491"/>
    </location>
</feature>
<keyword evidence="6" id="KW-0479">Metal-binding</keyword>
<keyword evidence="7" id="KW-1015">Disulfide bond</keyword>
<feature type="transmembrane region" description="Helical" evidence="10">
    <location>
        <begin position="224"/>
        <end position="244"/>
    </location>
</feature>
<feature type="compositionally biased region" description="Basic and acidic residues" evidence="9">
    <location>
        <begin position="1"/>
        <end position="19"/>
    </location>
</feature>
<dbReference type="EMBL" id="MRZV01000997">
    <property type="protein sequence ID" value="PIK41687.1"/>
    <property type="molecule type" value="Genomic_DNA"/>
</dbReference>
<feature type="binding site" evidence="6">
    <location>
        <position position="409"/>
    </location>
    <ligand>
        <name>Na(+)</name>
        <dbReference type="ChEBI" id="CHEBI:29101"/>
        <label>1</label>
    </ligand>
</feature>
<keyword evidence="12" id="KW-1185">Reference proteome</keyword>
<evidence type="ECO:0000256" key="5">
    <source>
        <dbReference type="ARBA" id="ARBA00023136"/>
    </source>
</evidence>
<dbReference type="PRINTS" id="PR00176">
    <property type="entry name" value="NANEUSMPORT"/>
</dbReference>
<evidence type="ECO:0000256" key="9">
    <source>
        <dbReference type="SAM" id="MobiDB-lite"/>
    </source>
</evidence>